<dbReference type="Gene3D" id="1.10.12.10">
    <property type="entry name" value="Lyase 2-enoyl-coa Hydratase, Chain A, domain 2"/>
    <property type="match status" value="1"/>
</dbReference>
<dbReference type="CDD" id="cd06558">
    <property type="entry name" value="crotonase-like"/>
    <property type="match status" value="1"/>
</dbReference>
<evidence type="ECO:0000313" key="4">
    <source>
        <dbReference type="Proteomes" id="UP001594351"/>
    </source>
</evidence>
<dbReference type="InterPro" id="IPR029045">
    <property type="entry name" value="ClpP/crotonase-like_dom_sf"/>
</dbReference>
<dbReference type="Pfam" id="PF00378">
    <property type="entry name" value="ECH_1"/>
    <property type="match status" value="1"/>
</dbReference>
<dbReference type="InterPro" id="IPR014748">
    <property type="entry name" value="Enoyl-CoA_hydra_C"/>
</dbReference>
<dbReference type="SUPFAM" id="SSF52096">
    <property type="entry name" value="ClpP/crotonase"/>
    <property type="match status" value="1"/>
</dbReference>
<comment type="similarity">
    <text evidence="1">Belongs to the enoyl-CoA hydratase/isomerase family.</text>
</comment>
<dbReference type="Gene3D" id="3.90.226.10">
    <property type="entry name" value="2-enoyl-CoA Hydratase, Chain A, domain 1"/>
    <property type="match status" value="1"/>
</dbReference>
<evidence type="ECO:0000256" key="1">
    <source>
        <dbReference type="ARBA" id="ARBA00005254"/>
    </source>
</evidence>
<gene>
    <name evidence="3" type="ORF">ACFL27_05825</name>
</gene>
<protein>
    <submittedName>
        <fullName evidence="3">Enoyl-CoA hydratase/isomerase family protein</fullName>
    </submittedName>
</protein>
<dbReference type="PANTHER" id="PTHR11941">
    <property type="entry name" value="ENOYL-COA HYDRATASE-RELATED"/>
    <property type="match status" value="1"/>
</dbReference>
<keyword evidence="2" id="KW-0456">Lyase</keyword>
<keyword evidence="4" id="KW-1185">Reference proteome</keyword>
<sequence>MEYETLLIEKKDKYAIVTINRPKVLNALNARVIDELHHVFDALKSDDSVLGVILTGAGKAFIAGADISELAKLSGFEAYEVALRGQDLLNKIEQLQKPVIAAVNGFALGGGCELAMACTFRIASEKAKLGQPEVKLGLVPGYGGTQRLTRLVGKGRAMELVLVGDPIRATEAAQIGLVNRVVPPEDLLATCESIMSNITARAPKAISYSLQAINHGLEMTLTEGLRLEANLFGLSFFTEDAREGIAAFLEKRTPDFQGK</sequence>
<dbReference type="InterPro" id="IPR001753">
    <property type="entry name" value="Enoyl-CoA_hydra/iso"/>
</dbReference>
<accession>A0ABV6YU31</accession>
<reference evidence="3 4" key="1">
    <citation type="submission" date="2024-09" db="EMBL/GenBank/DDBJ databases">
        <title>Laminarin stimulates single cell rates of sulfate reduction while oxygen inhibits transcriptomic activity in coastal marine sediment.</title>
        <authorList>
            <person name="Lindsay M."/>
            <person name="Orcutt B."/>
            <person name="Emerson D."/>
            <person name="Stepanauskas R."/>
            <person name="D'Angelo T."/>
        </authorList>
    </citation>
    <scope>NUCLEOTIDE SEQUENCE [LARGE SCALE GENOMIC DNA]</scope>
    <source>
        <strain evidence="3">SAG AM-311-K15</strain>
    </source>
</reference>
<evidence type="ECO:0000256" key="2">
    <source>
        <dbReference type="ARBA" id="ARBA00023239"/>
    </source>
</evidence>
<dbReference type="PANTHER" id="PTHR11941:SF54">
    <property type="entry name" value="ENOYL-COA HYDRATASE, MITOCHONDRIAL"/>
    <property type="match status" value="1"/>
</dbReference>
<dbReference type="EMBL" id="JBHPBY010000055">
    <property type="protein sequence ID" value="MFC1849711.1"/>
    <property type="molecule type" value="Genomic_DNA"/>
</dbReference>
<name>A0ABV6YU31_UNCC1</name>
<evidence type="ECO:0000313" key="3">
    <source>
        <dbReference type="EMBL" id="MFC1849711.1"/>
    </source>
</evidence>
<proteinExistence type="inferred from homology"/>
<comment type="caution">
    <text evidence="3">The sequence shown here is derived from an EMBL/GenBank/DDBJ whole genome shotgun (WGS) entry which is preliminary data.</text>
</comment>
<organism evidence="3 4">
    <name type="scientific">candidate division CSSED10-310 bacterium</name>
    <dbReference type="NCBI Taxonomy" id="2855610"/>
    <lineage>
        <taxon>Bacteria</taxon>
        <taxon>Bacteria division CSSED10-310</taxon>
    </lineage>
</organism>
<dbReference type="Proteomes" id="UP001594351">
    <property type="component" value="Unassembled WGS sequence"/>
</dbReference>